<keyword evidence="11" id="KW-1185">Reference proteome</keyword>
<dbReference type="Gene3D" id="1.20.120.1760">
    <property type="match status" value="1"/>
</dbReference>
<keyword evidence="4 9" id="KW-1133">Transmembrane helix</keyword>
<reference evidence="10" key="1">
    <citation type="journal article" date="2024" name="BMC Genomics">
        <title>Functional annotation of a divergent genome using sequence and structure-based similarity.</title>
        <authorList>
            <person name="Svedberg D."/>
            <person name="Winiger R.R."/>
            <person name="Berg A."/>
            <person name="Sharma H."/>
            <person name="Tellgren-Roth C."/>
            <person name="Debrunner-Vossbrinck B.A."/>
            <person name="Vossbrinck C.R."/>
            <person name="Barandun J."/>
        </authorList>
    </citation>
    <scope>NUCLEOTIDE SEQUENCE</scope>
    <source>
        <strain evidence="10">Illinois isolate</strain>
    </source>
</reference>
<protein>
    <submittedName>
        <fullName evidence="10">CDP-diacylglycerol-inositol 3-phosphatidyltransferase</fullName>
    </submittedName>
</protein>
<gene>
    <name evidence="10" type="ORF">VNE69_10112</name>
</gene>
<dbReference type="PANTHER" id="PTHR15362">
    <property type="entry name" value="PHOSPHATIDYLINOSITOL SYNTHASE"/>
    <property type="match status" value="1"/>
</dbReference>
<accession>A0AAX4JFM6</accession>
<proteinExistence type="inferred from homology"/>
<keyword evidence="5" id="KW-0443">Lipid metabolism</keyword>
<dbReference type="InterPro" id="IPR000462">
    <property type="entry name" value="CDP-OH_P_trans"/>
</dbReference>
<dbReference type="GO" id="GO:0005794">
    <property type="term" value="C:Golgi apparatus"/>
    <property type="evidence" value="ECO:0007669"/>
    <property type="project" value="TreeGrafter"/>
</dbReference>
<keyword evidence="3 9" id="KW-0812">Transmembrane</keyword>
<evidence type="ECO:0000256" key="2">
    <source>
        <dbReference type="ARBA" id="ARBA00022679"/>
    </source>
</evidence>
<evidence type="ECO:0000256" key="8">
    <source>
        <dbReference type="RuleBase" id="RU003750"/>
    </source>
</evidence>
<evidence type="ECO:0000256" key="1">
    <source>
        <dbReference type="ARBA" id="ARBA00004141"/>
    </source>
</evidence>
<dbReference type="PANTHER" id="PTHR15362:SF4">
    <property type="entry name" value="CDP-DIACYLGLYCEROL--INOSITOL 3-PHOSPHATIDYLTRANSFERASE"/>
    <property type="match status" value="1"/>
</dbReference>
<evidence type="ECO:0000256" key="3">
    <source>
        <dbReference type="ARBA" id="ARBA00022692"/>
    </source>
</evidence>
<keyword evidence="7" id="KW-1208">Phospholipid metabolism</keyword>
<comment type="similarity">
    <text evidence="8">Belongs to the CDP-alcohol phosphatidyltransferase class-I family.</text>
</comment>
<keyword evidence="6 9" id="KW-0472">Membrane</keyword>
<dbReference type="InterPro" id="IPR043130">
    <property type="entry name" value="CDP-OH_PTrfase_TM_dom"/>
</dbReference>
<comment type="subcellular location">
    <subcellularLocation>
        <location evidence="1">Membrane</location>
        <topology evidence="1">Multi-pass membrane protein</topology>
    </subcellularLocation>
</comment>
<keyword evidence="2 8" id="KW-0808">Transferase</keyword>
<dbReference type="GO" id="GO:0006661">
    <property type="term" value="P:phosphatidylinositol biosynthetic process"/>
    <property type="evidence" value="ECO:0007669"/>
    <property type="project" value="TreeGrafter"/>
</dbReference>
<dbReference type="RefSeq" id="XP_065330907.1">
    <property type="nucleotide sequence ID" value="XM_065474835.1"/>
</dbReference>
<organism evidence="10 11">
    <name type="scientific">Vairimorpha necatrix</name>
    <dbReference type="NCBI Taxonomy" id="6039"/>
    <lineage>
        <taxon>Eukaryota</taxon>
        <taxon>Fungi</taxon>
        <taxon>Fungi incertae sedis</taxon>
        <taxon>Microsporidia</taxon>
        <taxon>Nosematidae</taxon>
        <taxon>Vairimorpha</taxon>
    </lineage>
</organism>
<dbReference type="KEGG" id="vnx:VNE69_10112"/>
<dbReference type="GO" id="GO:0016020">
    <property type="term" value="C:membrane"/>
    <property type="evidence" value="ECO:0007669"/>
    <property type="project" value="UniProtKB-SubCell"/>
</dbReference>
<evidence type="ECO:0000313" key="10">
    <source>
        <dbReference type="EMBL" id="WUR04762.1"/>
    </source>
</evidence>
<dbReference type="InterPro" id="IPR048254">
    <property type="entry name" value="CDP_ALCOHOL_P_TRANSF_CS"/>
</dbReference>
<name>A0AAX4JFM6_9MICR</name>
<evidence type="ECO:0000256" key="9">
    <source>
        <dbReference type="SAM" id="Phobius"/>
    </source>
</evidence>
<feature type="transmembrane region" description="Helical" evidence="9">
    <location>
        <begin position="86"/>
        <end position="107"/>
    </location>
</feature>
<dbReference type="AlphaFoldDB" id="A0AAX4JFM6"/>
<evidence type="ECO:0000313" key="11">
    <source>
        <dbReference type="Proteomes" id="UP001334084"/>
    </source>
</evidence>
<feature type="transmembrane region" description="Helical" evidence="9">
    <location>
        <begin position="6"/>
        <end position="24"/>
    </location>
</feature>
<dbReference type="GO" id="GO:0003881">
    <property type="term" value="F:CDP-diacylglycerol-inositol 3-phosphatidyltransferase activity"/>
    <property type="evidence" value="ECO:0007669"/>
    <property type="project" value="TreeGrafter"/>
</dbReference>
<dbReference type="EMBL" id="CP142735">
    <property type="protein sequence ID" value="WUR04762.1"/>
    <property type="molecule type" value="Genomic_DNA"/>
</dbReference>
<feature type="transmembrane region" description="Helical" evidence="9">
    <location>
        <begin position="127"/>
        <end position="147"/>
    </location>
</feature>
<dbReference type="GeneID" id="90542594"/>
<sequence>MNLSVLFNIPNIVGYIRIFLLIFGNYKSKTIFILCYSLSSALDFFDGFLARKYNQSSILGKCLDMFTDRVSTVVISLRCIRDKFPLYNFISAYVIIDLLSHMFHFYLSAIENTQHKECTNLILSIYYYKPFLFSICFLTELFFIYCVSNIKRGYLFNVLYCSAICKMGFHIVQLASALSRLSDHKEKLD</sequence>
<evidence type="ECO:0000256" key="6">
    <source>
        <dbReference type="ARBA" id="ARBA00023136"/>
    </source>
</evidence>
<dbReference type="Pfam" id="PF01066">
    <property type="entry name" value="CDP-OH_P_transf"/>
    <property type="match status" value="1"/>
</dbReference>
<feature type="transmembrane region" description="Helical" evidence="9">
    <location>
        <begin position="154"/>
        <end position="175"/>
    </location>
</feature>
<dbReference type="PROSITE" id="PS00379">
    <property type="entry name" value="CDP_ALCOHOL_P_TRANSF"/>
    <property type="match status" value="1"/>
</dbReference>
<evidence type="ECO:0000256" key="7">
    <source>
        <dbReference type="ARBA" id="ARBA00023264"/>
    </source>
</evidence>
<evidence type="ECO:0000256" key="5">
    <source>
        <dbReference type="ARBA" id="ARBA00023098"/>
    </source>
</evidence>
<dbReference type="Proteomes" id="UP001334084">
    <property type="component" value="Chromosome 10"/>
</dbReference>
<evidence type="ECO:0000256" key="4">
    <source>
        <dbReference type="ARBA" id="ARBA00022989"/>
    </source>
</evidence>